<reference evidence="3 4" key="1">
    <citation type="submission" date="2020-05" db="EMBL/GenBank/DDBJ databases">
        <title>Aquincola sp. isolate from soil.</title>
        <authorList>
            <person name="Han J."/>
            <person name="Kim D.-U."/>
        </authorList>
    </citation>
    <scope>NUCLEOTIDE SEQUENCE [LARGE SCALE GENOMIC DNA]</scope>
    <source>
        <strain evidence="3 4">S2</strain>
    </source>
</reference>
<sequence>MDTLACTAASGEPAPSASPALPPAQLDDLLLHAARRVTAILDVLRPHVSLVDSSAGPQMRIEPLNDGLSALSQGEISLVRDRMEAVNRAIRNGDIEIKPGLSSARIANQKAALDALVPGPFGEAIRTAALGGSVPEYLAVVNGQIFPPGVTIELTANETAALIVALGLGRGAVENLLKLAGVAPEVIVPLALAMIAATAAIIVCAALSPKRAVGFKVAVIGPIIAVIPYPA</sequence>
<protein>
    <submittedName>
        <fullName evidence="3">Uncharacterized protein</fullName>
    </submittedName>
</protein>
<evidence type="ECO:0000313" key="3">
    <source>
        <dbReference type="EMBL" id="NRF71504.1"/>
    </source>
</evidence>
<dbReference type="Proteomes" id="UP000737171">
    <property type="component" value="Unassembled WGS sequence"/>
</dbReference>
<proteinExistence type="predicted"/>
<feature type="compositionally biased region" description="Low complexity" evidence="1">
    <location>
        <begin position="8"/>
        <end position="21"/>
    </location>
</feature>
<keyword evidence="2" id="KW-1133">Transmembrane helix</keyword>
<dbReference type="RefSeq" id="WP_173132824.1">
    <property type="nucleotide sequence ID" value="NZ_JABRWJ010000012.1"/>
</dbReference>
<evidence type="ECO:0000313" key="4">
    <source>
        <dbReference type="Proteomes" id="UP000737171"/>
    </source>
</evidence>
<organism evidence="3 4">
    <name type="scientific">Pseudaquabacterium terrae</name>
    <dbReference type="NCBI Taxonomy" id="2732868"/>
    <lineage>
        <taxon>Bacteria</taxon>
        <taxon>Pseudomonadati</taxon>
        <taxon>Pseudomonadota</taxon>
        <taxon>Betaproteobacteria</taxon>
        <taxon>Burkholderiales</taxon>
        <taxon>Sphaerotilaceae</taxon>
        <taxon>Pseudaquabacterium</taxon>
    </lineage>
</organism>
<name>A0ABX2ESI2_9BURK</name>
<feature type="transmembrane region" description="Helical" evidence="2">
    <location>
        <begin position="186"/>
        <end position="206"/>
    </location>
</feature>
<evidence type="ECO:0000256" key="1">
    <source>
        <dbReference type="SAM" id="MobiDB-lite"/>
    </source>
</evidence>
<dbReference type="EMBL" id="JABRWJ010000012">
    <property type="protein sequence ID" value="NRF71504.1"/>
    <property type="molecule type" value="Genomic_DNA"/>
</dbReference>
<evidence type="ECO:0000256" key="2">
    <source>
        <dbReference type="SAM" id="Phobius"/>
    </source>
</evidence>
<keyword evidence="2" id="KW-0472">Membrane</keyword>
<feature type="transmembrane region" description="Helical" evidence="2">
    <location>
        <begin position="213"/>
        <end position="230"/>
    </location>
</feature>
<keyword evidence="2" id="KW-0812">Transmembrane</keyword>
<keyword evidence="4" id="KW-1185">Reference proteome</keyword>
<gene>
    <name evidence="3" type="ORF">HLB44_31405</name>
</gene>
<feature type="region of interest" description="Disordered" evidence="1">
    <location>
        <begin position="1"/>
        <end position="21"/>
    </location>
</feature>
<comment type="caution">
    <text evidence="3">The sequence shown here is derived from an EMBL/GenBank/DDBJ whole genome shotgun (WGS) entry which is preliminary data.</text>
</comment>
<accession>A0ABX2ESI2</accession>